<gene>
    <name evidence="1" type="ORF">VNI00_012095</name>
</gene>
<reference evidence="1 2" key="1">
    <citation type="submission" date="2024-01" db="EMBL/GenBank/DDBJ databases">
        <title>A draft genome for a cacao thread blight-causing isolate of Paramarasmius palmivorus.</title>
        <authorList>
            <person name="Baruah I.K."/>
            <person name="Bukari Y."/>
            <person name="Amoako-Attah I."/>
            <person name="Meinhardt L.W."/>
            <person name="Bailey B.A."/>
            <person name="Cohen S.P."/>
        </authorList>
    </citation>
    <scope>NUCLEOTIDE SEQUENCE [LARGE SCALE GENOMIC DNA]</scope>
    <source>
        <strain evidence="1 2">GH-12</strain>
    </source>
</reference>
<proteinExistence type="predicted"/>
<dbReference type="Proteomes" id="UP001383192">
    <property type="component" value="Unassembled WGS sequence"/>
</dbReference>
<keyword evidence="2" id="KW-1185">Reference proteome</keyword>
<comment type="caution">
    <text evidence="1">The sequence shown here is derived from an EMBL/GenBank/DDBJ whole genome shotgun (WGS) entry which is preliminary data.</text>
</comment>
<sequence length="150" mass="17593">MEEELSYFRPTTLTRCTVNRVEGNQLNDCNNITNIVHGNYVYKAAEVAKHAEYSEFREVKRGDVIALEDLYREDLSQYEWHFRGGRGFGRLKAHVTTQIIALFPYKNNKFTLVKYEGVDAKKVWKMDFQTFSEIRSDFIHLLKSIRSSLS</sequence>
<accession>A0AAW0C6Y6</accession>
<evidence type="ECO:0000313" key="2">
    <source>
        <dbReference type="Proteomes" id="UP001383192"/>
    </source>
</evidence>
<organism evidence="1 2">
    <name type="scientific">Paramarasmius palmivorus</name>
    <dbReference type="NCBI Taxonomy" id="297713"/>
    <lineage>
        <taxon>Eukaryota</taxon>
        <taxon>Fungi</taxon>
        <taxon>Dikarya</taxon>
        <taxon>Basidiomycota</taxon>
        <taxon>Agaricomycotina</taxon>
        <taxon>Agaricomycetes</taxon>
        <taxon>Agaricomycetidae</taxon>
        <taxon>Agaricales</taxon>
        <taxon>Marasmiineae</taxon>
        <taxon>Marasmiaceae</taxon>
        <taxon>Paramarasmius</taxon>
    </lineage>
</organism>
<dbReference type="AlphaFoldDB" id="A0AAW0C6Y6"/>
<dbReference type="EMBL" id="JAYKXP010000055">
    <property type="protein sequence ID" value="KAK7034688.1"/>
    <property type="molecule type" value="Genomic_DNA"/>
</dbReference>
<name>A0AAW0C6Y6_9AGAR</name>
<protein>
    <submittedName>
        <fullName evidence="1">Uncharacterized protein</fullName>
    </submittedName>
</protein>
<evidence type="ECO:0000313" key="1">
    <source>
        <dbReference type="EMBL" id="KAK7034688.1"/>
    </source>
</evidence>